<dbReference type="EMBL" id="DSDY01000139">
    <property type="protein sequence ID" value="HDS10859.1"/>
    <property type="molecule type" value="Genomic_DNA"/>
</dbReference>
<dbReference type="NCBIfam" id="TIGR01727">
    <property type="entry name" value="oligo_HPY"/>
    <property type="match status" value="1"/>
</dbReference>
<keyword evidence="5" id="KW-0547">Nucleotide-binding</keyword>
<dbReference type="InterPro" id="IPR017871">
    <property type="entry name" value="ABC_transporter-like_CS"/>
</dbReference>
<dbReference type="GO" id="GO:0005886">
    <property type="term" value="C:plasma membrane"/>
    <property type="evidence" value="ECO:0007669"/>
    <property type="project" value="UniProtKB-SubCell"/>
</dbReference>
<evidence type="ECO:0000256" key="6">
    <source>
        <dbReference type="ARBA" id="ARBA00022840"/>
    </source>
</evidence>
<dbReference type="SMART" id="SM00382">
    <property type="entry name" value="AAA"/>
    <property type="match status" value="1"/>
</dbReference>
<evidence type="ECO:0000256" key="2">
    <source>
        <dbReference type="ARBA" id="ARBA00022448"/>
    </source>
</evidence>
<dbReference type="SUPFAM" id="SSF52540">
    <property type="entry name" value="P-loop containing nucleoside triphosphate hydrolases"/>
    <property type="match status" value="1"/>
</dbReference>
<dbReference type="Pfam" id="PF08352">
    <property type="entry name" value="oligo_HPY"/>
    <property type="match status" value="1"/>
</dbReference>
<organism evidence="10">
    <name type="scientific">Fervidicoccus fontis</name>
    <dbReference type="NCBI Taxonomy" id="683846"/>
    <lineage>
        <taxon>Archaea</taxon>
        <taxon>Thermoproteota</taxon>
        <taxon>Thermoprotei</taxon>
        <taxon>Fervidicoccales</taxon>
        <taxon>Fervidicoccaceae</taxon>
        <taxon>Fervidicoccus</taxon>
    </lineage>
</organism>
<comment type="caution">
    <text evidence="10">The sequence shown here is derived from an EMBL/GenBank/DDBJ whole genome shotgun (WGS) entry which is preliminary data.</text>
</comment>
<evidence type="ECO:0000256" key="3">
    <source>
        <dbReference type="ARBA" id="ARBA00022475"/>
    </source>
</evidence>
<dbReference type="InterPro" id="IPR050388">
    <property type="entry name" value="ABC_Ni/Peptide_Import"/>
</dbReference>
<dbReference type="InterPro" id="IPR013563">
    <property type="entry name" value="Oligopep_ABC_C"/>
</dbReference>
<dbReference type="GO" id="GO:0005524">
    <property type="term" value="F:ATP binding"/>
    <property type="evidence" value="ECO:0007669"/>
    <property type="project" value="UniProtKB-KW"/>
</dbReference>
<dbReference type="InterPro" id="IPR003439">
    <property type="entry name" value="ABC_transporter-like_ATP-bd"/>
</dbReference>
<dbReference type="AlphaFoldDB" id="A0A7C1E1Y5"/>
<evidence type="ECO:0000256" key="8">
    <source>
        <dbReference type="ARBA" id="ARBA00023136"/>
    </source>
</evidence>
<comment type="subcellular location">
    <subcellularLocation>
        <location evidence="1">Cell membrane</location>
        <topology evidence="1">Peripheral membrane protein</topology>
    </subcellularLocation>
</comment>
<dbReference type="Gene3D" id="3.40.50.300">
    <property type="entry name" value="P-loop containing nucleotide triphosphate hydrolases"/>
    <property type="match status" value="1"/>
</dbReference>
<evidence type="ECO:0000256" key="7">
    <source>
        <dbReference type="ARBA" id="ARBA00022967"/>
    </source>
</evidence>
<name>A0A7C1E1Y5_9CREN</name>
<evidence type="ECO:0000256" key="4">
    <source>
        <dbReference type="ARBA" id="ARBA00022519"/>
    </source>
</evidence>
<proteinExistence type="predicted"/>
<keyword evidence="2" id="KW-0813">Transport</keyword>
<dbReference type="PANTHER" id="PTHR43297">
    <property type="entry name" value="OLIGOPEPTIDE TRANSPORT ATP-BINDING PROTEIN APPD"/>
    <property type="match status" value="1"/>
</dbReference>
<evidence type="ECO:0000256" key="5">
    <source>
        <dbReference type="ARBA" id="ARBA00022741"/>
    </source>
</evidence>
<dbReference type="GO" id="GO:0016887">
    <property type="term" value="F:ATP hydrolysis activity"/>
    <property type="evidence" value="ECO:0007669"/>
    <property type="project" value="InterPro"/>
</dbReference>
<evidence type="ECO:0000259" key="9">
    <source>
        <dbReference type="PROSITE" id="PS50893"/>
    </source>
</evidence>
<dbReference type="FunFam" id="3.40.50.300:FF:000016">
    <property type="entry name" value="Oligopeptide ABC transporter ATP-binding component"/>
    <property type="match status" value="1"/>
</dbReference>
<dbReference type="PROSITE" id="PS50893">
    <property type="entry name" value="ABC_TRANSPORTER_2"/>
    <property type="match status" value="1"/>
</dbReference>
<feature type="domain" description="ABC transporter" evidence="9">
    <location>
        <begin position="6"/>
        <end position="245"/>
    </location>
</feature>
<dbReference type="InterPro" id="IPR027417">
    <property type="entry name" value="P-loop_NTPase"/>
</dbReference>
<gene>
    <name evidence="10" type="ORF">ENO04_04515</name>
</gene>
<keyword evidence="4" id="KW-0997">Cell inner membrane</keyword>
<keyword evidence="7" id="KW-1278">Translocase</keyword>
<sequence>MIPLEIRNLNVDFRTLRGWVRVVDNVNLKINSDDEILGLVGESGCGKSTLGLAVSGLLPPNSRVTGEVLVKGQDVVQNPDSRKIAVIFQDALAALNPVLTIGEQIAEIYVYHKNMQKKDALEKTKKVLVEVGLPDNTIDKYPHQLSGGQRQRVLIAMALAMEPDLIIADEPTTALDVTVQAKVLQTLMSVVKSRKIPMIYITHDLALASQVADRIAVMYAGQIIEIADKYELFENPRHPYTKALLNSVPRVDRDIEELFIIEGEPPVPGNFPTGCRFHPRCPFAMDKCKQIEPGLVIFNKAMVRCFLYE</sequence>
<keyword evidence="3" id="KW-1003">Cell membrane</keyword>
<reference evidence="10" key="1">
    <citation type="journal article" date="2020" name="mSystems">
        <title>Genome- and Community-Level Interaction Insights into Carbon Utilization and Element Cycling Functions of Hydrothermarchaeota in Hydrothermal Sediment.</title>
        <authorList>
            <person name="Zhou Z."/>
            <person name="Liu Y."/>
            <person name="Xu W."/>
            <person name="Pan J."/>
            <person name="Luo Z.H."/>
            <person name="Li M."/>
        </authorList>
    </citation>
    <scope>NUCLEOTIDE SEQUENCE [LARGE SCALE GENOMIC DNA]</scope>
    <source>
        <strain evidence="10">SpSt-123</strain>
    </source>
</reference>
<dbReference type="InterPro" id="IPR003593">
    <property type="entry name" value="AAA+_ATPase"/>
</dbReference>
<evidence type="ECO:0000313" key="10">
    <source>
        <dbReference type="EMBL" id="HDS10859.1"/>
    </source>
</evidence>
<keyword evidence="6 10" id="KW-0067">ATP-binding</keyword>
<dbReference type="Pfam" id="PF00005">
    <property type="entry name" value="ABC_tran"/>
    <property type="match status" value="1"/>
</dbReference>
<dbReference type="GO" id="GO:0015833">
    <property type="term" value="P:peptide transport"/>
    <property type="evidence" value="ECO:0007669"/>
    <property type="project" value="InterPro"/>
</dbReference>
<protein>
    <submittedName>
        <fullName evidence="10">ABC transporter ATP-binding protein</fullName>
    </submittedName>
</protein>
<keyword evidence="8" id="KW-0472">Membrane</keyword>
<dbReference type="PROSITE" id="PS00211">
    <property type="entry name" value="ABC_TRANSPORTER_1"/>
    <property type="match status" value="1"/>
</dbReference>
<dbReference type="CDD" id="cd03257">
    <property type="entry name" value="ABC_NikE_OppD_transporters"/>
    <property type="match status" value="1"/>
</dbReference>
<dbReference type="PANTHER" id="PTHR43297:SF14">
    <property type="entry name" value="ATPASE AAA-TYPE CORE DOMAIN-CONTAINING PROTEIN"/>
    <property type="match status" value="1"/>
</dbReference>
<accession>A0A7C1E1Y5</accession>
<evidence type="ECO:0000256" key="1">
    <source>
        <dbReference type="ARBA" id="ARBA00004202"/>
    </source>
</evidence>